<dbReference type="Gene3D" id="1.20.120.530">
    <property type="entry name" value="GntR ligand-binding domain-like"/>
    <property type="match status" value="1"/>
</dbReference>
<proteinExistence type="predicted"/>
<dbReference type="InterPro" id="IPR000524">
    <property type="entry name" value="Tscrpt_reg_HTH_GntR"/>
</dbReference>
<keyword evidence="3" id="KW-0804">Transcription</keyword>
<dbReference type="CDD" id="cd07377">
    <property type="entry name" value="WHTH_GntR"/>
    <property type="match status" value="1"/>
</dbReference>
<keyword evidence="6" id="KW-1185">Reference proteome</keyword>
<dbReference type="Proteomes" id="UP001523392">
    <property type="component" value="Unassembled WGS sequence"/>
</dbReference>
<dbReference type="InterPro" id="IPR008920">
    <property type="entry name" value="TF_FadR/GntR_C"/>
</dbReference>
<keyword evidence="1" id="KW-0805">Transcription regulation</keyword>
<gene>
    <name evidence="5" type="ORF">JYK14_10375</name>
</gene>
<dbReference type="RefSeq" id="WP_252953175.1">
    <property type="nucleotide sequence ID" value="NZ_JAFIRR010000062.1"/>
</dbReference>
<dbReference type="SUPFAM" id="SSF46785">
    <property type="entry name" value="Winged helix' DNA-binding domain"/>
    <property type="match status" value="1"/>
</dbReference>
<evidence type="ECO:0000313" key="6">
    <source>
        <dbReference type="Proteomes" id="UP001523392"/>
    </source>
</evidence>
<dbReference type="PROSITE" id="PS50949">
    <property type="entry name" value="HTH_GNTR"/>
    <property type="match status" value="1"/>
</dbReference>
<dbReference type="Pfam" id="PF00392">
    <property type="entry name" value="GntR"/>
    <property type="match status" value="1"/>
</dbReference>
<name>A0ABT1D6D4_9PROT</name>
<evidence type="ECO:0000256" key="3">
    <source>
        <dbReference type="ARBA" id="ARBA00023163"/>
    </source>
</evidence>
<sequence>MPELASPERVETLSDQVYAELRKAVLAGAFVPGQRMTIRGLAAEMKVSATPAREALNRLVAEGGLEYGPGKTVRVPAITAAKLDEIYLVRVPLEGTAAELGAARLGSRGIAKLEAFVERHAAALDRGDFRASLRENQGFHFTLYGAAERPLLMQVVEAMWLRIGPMMHLLYPTFEANRSGLRNHLAAIEAVRAGDGAALRRIVEKDLLEGRATMLRALAGQAPGNLGDAA</sequence>
<dbReference type="EMBL" id="JAFIRR010000062">
    <property type="protein sequence ID" value="MCO6416565.1"/>
    <property type="molecule type" value="Genomic_DNA"/>
</dbReference>
<dbReference type="SMART" id="SM00345">
    <property type="entry name" value="HTH_GNTR"/>
    <property type="match status" value="1"/>
</dbReference>
<dbReference type="PANTHER" id="PTHR43537:SF39">
    <property type="entry name" value="HTH-TYPE TRANSCRIPTIONAL REGULATOR MCBR"/>
    <property type="match status" value="1"/>
</dbReference>
<protein>
    <submittedName>
        <fullName evidence="5">GntR family transcriptional regulator</fullName>
    </submittedName>
</protein>
<accession>A0ABT1D6D4</accession>
<dbReference type="PANTHER" id="PTHR43537">
    <property type="entry name" value="TRANSCRIPTIONAL REGULATOR, GNTR FAMILY"/>
    <property type="match status" value="1"/>
</dbReference>
<dbReference type="Pfam" id="PF07729">
    <property type="entry name" value="FCD"/>
    <property type="match status" value="1"/>
</dbReference>
<evidence type="ECO:0000256" key="2">
    <source>
        <dbReference type="ARBA" id="ARBA00023125"/>
    </source>
</evidence>
<comment type="caution">
    <text evidence="5">The sequence shown here is derived from an EMBL/GenBank/DDBJ whole genome shotgun (WGS) entry which is preliminary data.</text>
</comment>
<dbReference type="InterPro" id="IPR011711">
    <property type="entry name" value="GntR_C"/>
</dbReference>
<evidence type="ECO:0000259" key="4">
    <source>
        <dbReference type="PROSITE" id="PS50949"/>
    </source>
</evidence>
<feature type="domain" description="HTH gntR-type" evidence="4">
    <location>
        <begin position="11"/>
        <end position="78"/>
    </location>
</feature>
<evidence type="ECO:0000313" key="5">
    <source>
        <dbReference type="EMBL" id="MCO6416565.1"/>
    </source>
</evidence>
<dbReference type="InterPro" id="IPR036388">
    <property type="entry name" value="WH-like_DNA-bd_sf"/>
</dbReference>
<dbReference type="InterPro" id="IPR036390">
    <property type="entry name" value="WH_DNA-bd_sf"/>
</dbReference>
<dbReference type="SMART" id="SM00895">
    <property type="entry name" value="FCD"/>
    <property type="match status" value="1"/>
</dbReference>
<organism evidence="5 6">
    <name type="scientific">Siccirubricoccus soli</name>
    <dbReference type="NCBI Taxonomy" id="2899147"/>
    <lineage>
        <taxon>Bacteria</taxon>
        <taxon>Pseudomonadati</taxon>
        <taxon>Pseudomonadota</taxon>
        <taxon>Alphaproteobacteria</taxon>
        <taxon>Acetobacterales</taxon>
        <taxon>Roseomonadaceae</taxon>
        <taxon>Siccirubricoccus</taxon>
    </lineage>
</organism>
<reference evidence="5 6" key="1">
    <citation type="submission" date="2021-12" db="EMBL/GenBank/DDBJ databases">
        <title>Siccirubricoccus leaddurans sp. nov., a high concentration Zn2+ tolerance bacterium.</title>
        <authorList>
            <person name="Cao Y."/>
        </authorList>
    </citation>
    <scope>NUCLEOTIDE SEQUENCE [LARGE SCALE GENOMIC DNA]</scope>
    <source>
        <strain evidence="5 6">KC 17139</strain>
    </source>
</reference>
<dbReference type="Gene3D" id="1.10.10.10">
    <property type="entry name" value="Winged helix-like DNA-binding domain superfamily/Winged helix DNA-binding domain"/>
    <property type="match status" value="1"/>
</dbReference>
<keyword evidence="2" id="KW-0238">DNA-binding</keyword>
<evidence type="ECO:0000256" key="1">
    <source>
        <dbReference type="ARBA" id="ARBA00023015"/>
    </source>
</evidence>
<dbReference type="SUPFAM" id="SSF48008">
    <property type="entry name" value="GntR ligand-binding domain-like"/>
    <property type="match status" value="1"/>
</dbReference>